<evidence type="ECO:0000256" key="2">
    <source>
        <dbReference type="SAM" id="MobiDB-lite"/>
    </source>
</evidence>
<dbReference type="InterPro" id="IPR011576">
    <property type="entry name" value="Pyridox_Oxase_N"/>
</dbReference>
<sequence>MSDWNDVTRTAPDFAEAVRRIFDAHKHKTMATLRRDGSPRISGIELSFAEGSIVLGMMPASMKARDVRRDGRVAVHSASAEPDPDDPAAWPGDAKISGVAREVEDPAEAVALLRAMGAPEAVHGSPVFRLEPHEVVLTRVAPSGDHLDVLLWKDGALTAKTAE</sequence>
<reference evidence="5" key="1">
    <citation type="journal article" date="2019" name="Int. J. Syst. Evol. Microbiol.">
        <title>The Global Catalogue of Microorganisms (GCM) 10K type strain sequencing project: providing services to taxonomists for standard genome sequencing and annotation.</title>
        <authorList>
            <consortium name="The Broad Institute Genomics Platform"/>
            <consortium name="The Broad Institute Genome Sequencing Center for Infectious Disease"/>
            <person name="Wu L."/>
            <person name="Ma J."/>
        </authorList>
    </citation>
    <scope>NUCLEOTIDE SEQUENCE [LARGE SCALE GENOMIC DNA]</scope>
    <source>
        <strain evidence="5">JCM 10696</strain>
    </source>
</reference>
<keyword evidence="1" id="KW-0560">Oxidoreductase</keyword>
<keyword evidence="5" id="KW-1185">Reference proteome</keyword>
<proteinExistence type="predicted"/>
<dbReference type="SUPFAM" id="SSF50475">
    <property type="entry name" value="FMN-binding split barrel"/>
    <property type="match status" value="1"/>
</dbReference>
<dbReference type="RefSeq" id="WP_344247735.1">
    <property type="nucleotide sequence ID" value="NZ_BAAAHH010000070.1"/>
</dbReference>
<dbReference type="Proteomes" id="UP001500665">
    <property type="component" value="Unassembled WGS sequence"/>
</dbReference>
<evidence type="ECO:0000313" key="5">
    <source>
        <dbReference type="Proteomes" id="UP001500665"/>
    </source>
</evidence>
<dbReference type="EMBL" id="BAAAHH010000070">
    <property type="protein sequence ID" value="GAA0969996.1"/>
    <property type="molecule type" value="Genomic_DNA"/>
</dbReference>
<name>A0ABP4CL64_9ACTN</name>
<accession>A0ABP4CL64</accession>
<gene>
    <name evidence="4" type="ORF">GCM10009550_77270</name>
</gene>
<evidence type="ECO:0000259" key="3">
    <source>
        <dbReference type="Pfam" id="PF01243"/>
    </source>
</evidence>
<evidence type="ECO:0000256" key="1">
    <source>
        <dbReference type="ARBA" id="ARBA00023002"/>
    </source>
</evidence>
<feature type="domain" description="Pyridoxamine 5'-phosphate oxidase N-terminal" evidence="3">
    <location>
        <begin position="15"/>
        <end position="135"/>
    </location>
</feature>
<dbReference type="PANTHER" id="PTHR35176:SF6">
    <property type="entry name" value="HEME OXYGENASE HI_0854-RELATED"/>
    <property type="match status" value="1"/>
</dbReference>
<evidence type="ECO:0000313" key="4">
    <source>
        <dbReference type="EMBL" id="GAA0969996.1"/>
    </source>
</evidence>
<dbReference type="InterPro" id="IPR012349">
    <property type="entry name" value="Split_barrel_FMN-bd"/>
</dbReference>
<feature type="region of interest" description="Disordered" evidence="2">
    <location>
        <begin position="70"/>
        <end position="93"/>
    </location>
</feature>
<dbReference type="PANTHER" id="PTHR35176">
    <property type="entry name" value="HEME OXYGENASE HI_0854-RELATED"/>
    <property type="match status" value="1"/>
</dbReference>
<organism evidence="4 5">
    <name type="scientific">Actinocorallia libanotica</name>
    <dbReference type="NCBI Taxonomy" id="46162"/>
    <lineage>
        <taxon>Bacteria</taxon>
        <taxon>Bacillati</taxon>
        <taxon>Actinomycetota</taxon>
        <taxon>Actinomycetes</taxon>
        <taxon>Streptosporangiales</taxon>
        <taxon>Thermomonosporaceae</taxon>
        <taxon>Actinocorallia</taxon>
    </lineage>
</organism>
<dbReference type="Gene3D" id="2.30.110.10">
    <property type="entry name" value="Electron Transport, Fmn-binding Protein, Chain A"/>
    <property type="match status" value="1"/>
</dbReference>
<dbReference type="InterPro" id="IPR052019">
    <property type="entry name" value="F420H2_bilvrd_red/Heme_oxyg"/>
</dbReference>
<dbReference type="Pfam" id="PF01243">
    <property type="entry name" value="PNPOx_N"/>
    <property type="match status" value="1"/>
</dbReference>
<protein>
    <recommendedName>
        <fullName evidence="3">Pyridoxamine 5'-phosphate oxidase N-terminal domain-containing protein</fullName>
    </recommendedName>
</protein>
<comment type="caution">
    <text evidence="4">The sequence shown here is derived from an EMBL/GenBank/DDBJ whole genome shotgun (WGS) entry which is preliminary data.</text>
</comment>